<comment type="subcellular location">
    <subcellularLocation>
        <location evidence="1">Cell membrane</location>
        <topology evidence="1">Multi-pass membrane protein</topology>
    </subcellularLocation>
</comment>
<evidence type="ECO:0000256" key="7">
    <source>
        <dbReference type="SAM" id="Phobius"/>
    </source>
</evidence>
<evidence type="ECO:0000313" key="10">
    <source>
        <dbReference type="Proteomes" id="UP000249248"/>
    </source>
</evidence>
<dbReference type="GO" id="GO:0004129">
    <property type="term" value="F:cytochrome-c oxidase activity"/>
    <property type="evidence" value="ECO:0007669"/>
    <property type="project" value="InterPro"/>
</dbReference>
<sequence length="351" mass="40774">MEQNNQFPEGENLQAEEKIKKNLLWFGIFSIIMLFAGITSGYIVARDSSFWVNLKLPNYFMWSTILVLTSSVFLILAGRNVKAKKNKLAGVFISISLLLGLLFGYTQTKGFYQLSNQGNALTAKIINLEGRYGEYFTLYKNDKEISFDGTYFYYEGEKVSEAFKQDMQAFLTPILSIREVKMQPLKKYGVYTIKYKGEQIVYQNGRFEIDQLSLSPIQKSRIWHFAEAIIKNRGDFYMIGEYGKDFSLNYKGQPIQYENRKFYRDGQEISAYAFSELSNSNNRASSFILAFIVIHGLHWLAGIIVLMVLLIKTFKLKYTSSNYIGLKIGTIYWHFLGILWLYLYLFLNFIH</sequence>
<evidence type="ECO:0000313" key="9">
    <source>
        <dbReference type="EMBL" id="PZE17006.1"/>
    </source>
</evidence>
<dbReference type="OrthoDB" id="679789at2"/>
<feature type="transmembrane region" description="Helical" evidence="7">
    <location>
        <begin position="88"/>
        <end position="106"/>
    </location>
</feature>
<dbReference type="GO" id="GO:0019646">
    <property type="term" value="P:aerobic electron transport chain"/>
    <property type="evidence" value="ECO:0007669"/>
    <property type="project" value="InterPro"/>
</dbReference>
<evidence type="ECO:0000256" key="4">
    <source>
        <dbReference type="ARBA" id="ARBA00022692"/>
    </source>
</evidence>
<dbReference type="RefSeq" id="WP_111063101.1">
    <property type="nucleotide sequence ID" value="NZ_JBHUCU010000032.1"/>
</dbReference>
<evidence type="ECO:0000256" key="5">
    <source>
        <dbReference type="ARBA" id="ARBA00022989"/>
    </source>
</evidence>
<dbReference type="InterPro" id="IPR035973">
    <property type="entry name" value="Cyt_c_oxidase_su3-like_sf"/>
</dbReference>
<gene>
    <name evidence="9" type="ORF">DNU06_09665</name>
</gene>
<dbReference type="Proteomes" id="UP000249248">
    <property type="component" value="Unassembled WGS sequence"/>
</dbReference>
<proteinExistence type="inferred from homology"/>
<dbReference type="PROSITE" id="PS50253">
    <property type="entry name" value="COX3"/>
    <property type="match status" value="1"/>
</dbReference>
<feature type="transmembrane region" description="Helical" evidence="7">
    <location>
        <begin position="59"/>
        <end position="76"/>
    </location>
</feature>
<dbReference type="Pfam" id="PF00510">
    <property type="entry name" value="COX3"/>
    <property type="match status" value="1"/>
</dbReference>
<dbReference type="AlphaFoldDB" id="A0A2W1NG48"/>
<dbReference type="GO" id="GO:0005886">
    <property type="term" value="C:plasma membrane"/>
    <property type="evidence" value="ECO:0007669"/>
    <property type="project" value="UniProtKB-SubCell"/>
</dbReference>
<accession>A0A2W1NG48</accession>
<dbReference type="Gene3D" id="1.20.120.80">
    <property type="entry name" value="Cytochrome c oxidase, subunit III, four-helix bundle"/>
    <property type="match status" value="2"/>
</dbReference>
<feature type="transmembrane region" description="Helical" evidence="7">
    <location>
        <begin position="287"/>
        <end position="311"/>
    </location>
</feature>
<reference evidence="9 10" key="1">
    <citation type="submission" date="2018-06" db="EMBL/GenBank/DDBJ databases">
        <title>The draft genome sequence of Crocinitomix sp. SM1701.</title>
        <authorList>
            <person name="Zhang X."/>
        </authorList>
    </citation>
    <scope>NUCLEOTIDE SEQUENCE [LARGE SCALE GENOMIC DNA]</scope>
    <source>
        <strain evidence="9 10">SM1701</strain>
    </source>
</reference>
<dbReference type="InterPro" id="IPR000298">
    <property type="entry name" value="Cyt_c_oxidase-like_su3"/>
</dbReference>
<evidence type="ECO:0000256" key="2">
    <source>
        <dbReference type="ARBA" id="ARBA00010581"/>
    </source>
</evidence>
<keyword evidence="5 7" id="KW-1133">Transmembrane helix</keyword>
<dbReference type="PANTHER" id="PTHR11403">
    <property type="entry name" value="CYTOCHROME C OXIDASE SUBUNIT III"/>
    <property type="match status" value="1"/>
</dbReference>
<keyword evidence="10" id="KW-1185">Reference proteome</keyword>
<name>A0A2W1NG48_9FLAO</name>
<feature type="transmembrane region" description="Helical" evidence="7">
    <location>
        <begin position="23"/>
        <end position="44"/>
    </location>
</feature>
<dbReference type="PANTHER" id="PTHR11403:SF2">
    <property type="entry name" value="CYTOCHROME BO(3) UBIQUINOL OXIDASE SUBUNIT 3"/>
    <property type="match status" value="1"/>
</dbReference>
<evidence type="ECO:0000256" key="6">
    <source>
        <dbReference type="ARBA" id="ARBA00023136"/>
    </source>
</evidence>
<feature type="transmembrane region" description="Helical" evidence="7">
    <location>
        <begin position="331"/>
        <end position="350"/>
    </location>
</feature>
<dbReference type="InterPro" id="IPR024791">
    <property type="entry name" value="Cyt_c/ubiquinol_Oxase_su3"/>
</dbReference>
<evidence type="ECO:0000256" key="1">
    <source>
        <dbReference type="ARBA" id="ARBA00004651"/>
    </source>
</evidence>
<feature type="domain" description="Heme-copper oxidase subunit III family profile" evidence="8">
    <location>
        <begin position="268"/>
        <end position="351"/>
    </location>
</feature>
<dbReference type="InterPro" id="IPR013833">
    <property type="entry name" value="Cyt_c_oxidase_su3_a-hlx"/>
</dbReference>
<evidence type="ECO:0000256" key="3">
    <source>
        <dbReference type="ARBA" id="ARBA00022475"/>
    </source>
</evidence>
<keyword evidence="4 7" id="KW-0812">Transmembrane</keyword>
<keyword evidence="6 7" id="KW-0472">Membrane</keyword>
<comment type="similarity">
    <text evidence="2">Belongs to the cytochrome c oxidase subunit 3 family.</text>
</comment>
<dbReference type="EMBL" id="QKSB01000005">
    <property type="protein sequence ID" value="PZE17006.1"/>
    <property type="molecule type" value="Genomic_DNA"/>
</dbReference>
<protein>
    <recommendedName>
        <fullName evidence="8">Heme-copper oxidase subunit III family profile domain-containing protein</fullName>
    </recommendedName>
</protein>
<dbReference type="SUPFAM" id="SSF81452">
    <property type="entry name" value="Cytochrome c oxidase subunit III-like"/>
    <property type="match status" value="2"/>
</dbReference>
<comment type="caution">
    <text evidence="9">The sequence shown here is derived from an EMBL/GenBank/DDBJ whole genome shotgun (WGS) entry which is preliminary data.</text>
</comment>
<keyword evidence="3" id="KW-1003">Cell membrane</keyword>
<evidence type="ECO:0000259" key="8">
    <source>
        <dbReference type="PROSITE" id="PS50253"/>
    </source>
</evidence>
<organism evidence="9 10">
    <name type="scientific">Putridiphycobacter roseus</name>
    <dbReference type="NCBI Taxonomy" id="2219161"/>
    <lineage>
        <taxon>Bacteria</taxon>
        <taxon>Pseudomonadati</taxon>
        <taxon>Bacteroidota</taxon>
        <taxon>Flavobacteriia</taxon>
        <taxon>Flavobacteriales</taxon>
        <taxon>Crocinitomicaceae</taxon>
        <taxon>Putridiphycobacter</taxon>
    </lineage>
</organism>